<sequence>MTASISSREDTGSSSIPRERTRQDTRSTSFHALPAFDHASFCWSTRENNLTLFLRPAAPLSPSKVSQKEKKKRTRSRQDHEKISRSRLMWRKKNDVD</sequence>
<feature type="region of interest" description="Disordered" evidence="1">
    <location>
        <begin position="1"/>
        <end position="30"/>
    </location>
</feature>
<keyword evidence="3" id="KW-1185">Reference proteome</keyword>
<evidence type="ECO:0000313" key="2">
    <source>
        <dbReference type="EMBL" id="EZA60226.1"/>
    </source>
</evidence>
<proteinExistence type="predicted"/>
<reference evidence="2 3" key="1">
    <citation type="journal article" date="2014" name="Curr. Biol.">
        <title>The genome of the clonal raider ant Cerapachys biroi.</title>
        <authorList>
            <person name="Oxley P.R."/>
            <person name="Ji L."/>
            <person name="Fetter-Pruneda I."/>
            <person name="McKenzie S.K."/>
            <person name="Li C."/>
            <person name="Hu H."/>
            <person name="Zhang G."/>
            <person name="Kronauer D.J."/>
        </authorList>
    </citation>
    <scope>NUCLEOTIDE SEQUENCE [LARGE SCALE GENOMIC DNA]</scope>
</reference>
<accession>A0A026WWX6</accession>
<evidence type="ECO:0000313" key="3">
    <source>
        <dbReference type="Proteomes" id="UP000053097"/>
    </source>
</evidence>
<evidence type="ECO:0000256" key="1">
    <source>
        <dbReference type="SAM" id="MobiDB-lite"/>
    </source>
</evidence>
<feature type="region of interest" description="Disordered" evidence="1">
    <location>
        <begin position="57"/>
        <end position="97"/>
    </location>
</feature>
<protein>
    <submittedName>
        <fullName evidence="2">Uncharacterized protein</fullName>
    </submittedName>
</protein>
<name>A0A026WWX6_OOCBI</name>
<dbReference type="AlphaFoldDB" id="A0A026WWX6"/>
<organism evidence="2 3">
    <name type="scientific">Ooceraea biroi</name>
    <name type="common">Clonal raider ant</name>
    <name type="synonym">Cerapachys biroi</name>
    <dbReference type="NCBI Taxonomy" id="2015173"/>
    <lineage>
        <taxon>Eukaryota</taxon>
        <taxon>Metazoa</taxon>
        <taxon>Ecdysozoa</taxon>
        <taxon>Arthropoda</taxon>
        <taxon>Hexapoda</taxon>
        <taxon>Insecta</taxon>
        <taxon>Pterygota</taxon>
        <taxon>Neoptera</taxon>
        <taxon>Endopterygota</taxon>
        <taxon>Hymenoptera</taxon>
        <taxon>Apocrita</taxon>
        <taxon>Aculeata</taxon>
        <taxon>Formicoidea</taxon>
        <taxon>Formicidae</taxon>
        <taxon>Dorylinae</taxon>
        <taxon>Ooceraea</taxon>
    </lineage>
</organism>
<feature type="compositionally biased region" description="Basic and acidic residues" evidence="1">
    <location>
        <begin position="7"/>
        <end position="25"/>
    </location>
</feature>
<dbReference type="Proteomes" id="UP000053097">
    <property type="component" value="Unassembled WGS sequence"/>
</dbReference>
<gene>
    <name evidence="2" type="ORF">X777_13314</name>
</gene>
<dbReference type="EMBL" id="KK107078">
    <property type="protein sequence ID" value="EZA60226.1"/>
    <property type="molecule type" value="Genomic_DNA"/>
</dbReference>